<keyword evidence="4" id="KW-0560">Oxidoreductase</keyword>
<evidence type="ECO:0000313" key="7">
    <source>
        <dbReference type="EMBL" id="MBC3478019.1"/>
    </source>
</evidence>
<dbReference type="PANTHER" id="PTHR42847:SF4">
    <property type="entry name" value="ALKANESULFONATE MONOOXYGENASE-RELATED"/>
    <property type="match status" value="1"/>
</dbReference>
<accession>A0ABR6VCA7</accession>
<keyword evidence="3" id="KW-0288">FMN</keyword>
<feature type="domain" description="Luciferase-like" evidence="6">
    <location>
        <begin position="1"/>
        <end position="326"/>
    </location>
</feature>
<dbReference type="CDD" id="cd01094">
    <property type="entry name" value="Alkanesulfonate_monoxygenase"/>
    <property type="match status" value="1"/>
</dbReference>
<dbReference type="SUPFAM" id="SSF51679">
    <property type="entry name" value="Bacterial luciferase-like"/>
    <property type="match status" value="1"/>
</dbReference>
<evidence type="ECO:0000256" key="2">
    <source>
        <dbReference type="ARBA" id="ARBA00022630"/>
    </source>
</evidence>
<dbReference type="PANTHER" id="PTHR42847">
    <property type="entry name" value="ALKANESULFONATE MONOOXYGENASE"/>
    <property type="match status" value="1"/>
</dbReference>
<dbReference type="InterPro" id="IPR050172">
    <property type="entry name" value="SsuD_RutA_monooxygenase"/>
</dbReference>
<keyword evidence="2" id="KW-0285">Flavoprotein</keyword>
<reference evidence="7 8" key="1">
    <citation type="journal article" date="2020" name="Microorganisms">
        <title>Reliable Identification of Environmental Pseudomonas Isolates Using the rpoD Gene.</title>
        <authorList>
            <consortium name="The Broad Institute Genome Sequencing Platform"/>
            <person name="Girard L."/>
            <person name="Lood C."/>
            <person name="Rokni-Zadeh H."/>
            <person name="van Noort V."/>
            <person name="Lavigne R."/>
            <person name="De Mot R."/>
        </authorList>
    </citation>
    <scope>NUCLEOTIDE SEQUENCE [LARGE SCALE GENOMIC DNA]</scope>
    <source>
        <strain evidence="7 8">RW7P2</strain>
    </source>
</reference>
<keyword evidence="5" id="KW-0503">Monooxygenase</keyword>
<evidence type="ECO:0000256" key="4">
    <source>
        <dbReference type="ARBA" id="ARBA00023002"/>
    </source>
</evidence>
<comment type="caution">
    <text evidence="7">The sequence shown here is derived from an EMBL/GenBank/DDBJ whole genome shotgun (WGS) entry which is preliminary data.</text>
</comment>
<organism evidence="7 8">
    <name type="scientific">Pseudomonas taiwanensis</name>
    <dbReference type="NCBI Taxonomy" id="470150"/>
    <lineage>
        <taxon>Bacteria</taxon>
        <taxon>Pseudomonadati</taxon>
        <taxon>Pseudomonadota</taxon>
        <taxon>Gammaproteobacteria</taxon>
        <taxon>Pseudomonadales</taxon>
        <taxon>Pseudomonadaceae</taxon>
        <taxon>Pseudomonas</taxon>
    </lineage>
</organism>
<protein>
    <submittedName>
        <fullName evidence="7">LLM class flavin-dependent oxidoreductase</fullName>
    </submittedName>
</protein>
<evidence type="ECO:0000256" key="1">
    <source>
        <dbReference type="ARBA" id="ARBA00007044"/>
    </source>
</evidence>
<gene>
    <name evidence="7" type="ORF">HU747_20745</name>
</gene>
<sequence>MEFGIFLPNGSNGYILSEGSPVYEPTFEHNLQITQEAERIGFDYVLSMIKFRGFGGKTGYWDHCLESFTLTAGLAAATSKIRLFASSGIPSMHPALAARMISTLDDISGGRVGLNIVTGWNRPEYDQMGLWPSDNYHAERYDYAAEYVEIVRSLWANKRTTKISEHFQLEDCSCLPMPKSDIKICCAGQSPKGVEFTAQHGDYCFVMAPPARLKGMTQAAAEASAKFGRKIGTLACFTLIAAETDEEAHALTQKIIDQADHGAIANMVGSAQMDTNKGGTSDNLRDALKQSAADGNMAYMSIPVISGSYETVARAIDQIAEESGITGIMWTFPDFVQGIRDFGEHIQPKLKCVAGKKAA</sequence>
<dbReference type="Pfam" id="PF00296">
    <property type="entry name" value="Bac_luciferase"/>
    <property type="match status" value="1"/>
</dbReference>
<dbReference type="Proteomes" id="UP000628086">
    <property type="component" value="Unassembled WGS sequence"/>
</dbReference>
<comment type="similarity">
    <text evidence="1">Belongs to the SsuD family.</text>
</comment>
<dbReference type="Gene3D" id="3.20.20.30">
    <property type="entry name" value="Luciferase-like domain"/>
    <property type="match status" value="1"/>
</dbReference>
<dbReference type="InterPro" id="IPR036661">
    <property type="entry name" value="Luciferase-like_sf"/>
</dbReference>
<keyword evidence="8" id="KW-1185">Reference proteome</keyword>
<evidence type="ECO:0000313" key="8">
    <source>
        <dbReference type="Proteomes" id="UP000628086"/>
    </source>
</evidence>
<dbReference type="InterPro" id="IPR011251">
    <property type="entry name" value="Luciferase-like_dom"/>
</dbReference>
<dbReference type="RefSeq" id="WP_186598987.1">
    <property type="nucleotide sequence ID" value="NZ_JABWRS010000019.1"/>
</dbReference>
<evidence type="ECO:0000256" key="3">
    <source>
        <dbReference type="ARBA" id="ARBA00022643"/>
    </source>
</evidence>
<proteinExistence type="inferred from homology"/>
<name>A0ABR6VCA7_9PSED</name>
<dbReference type="EMBL" id="JABWRS010000019">
    <property type="protein sequence ID" value="MBC3478019.1"/>
    <property type="molecule type" value="Genomic_DNA"/>
</dbReference>
<evidence type="ECO:0000256" key="5">
    <source>
        <dbReference type="ARBA" id="ARBA00023033"/>
    </source>
</evidence>
<evidence type="ECO:0000259" key="6">
    <source>
        <dbReference type="Pfam" id="PF00296"/>
    </source>
</evidence>